<dbReference type="Pfam" id="PF00005">
    <property type="entry name" value="ABC_tran"/>
    <property type="match status" value="1"/>
</dbReference>
<reference evidence="5 6" key="1">
    <citation type="journal article" date="2017" name="ISME J.">
        <title>An acid-tolerant ammonia-oxidizing ?-proteobacterium from soil.</title>
        <authorList>
            <person name="Hayatsu M."/>
            <person name="Tago K."/>
            <person name="Uchiyama I."/>
            <person name="Toyoda A."/>
            <person name="Wang Y."/>
            <person name="Shimomura Y."/>
            <person name="Okubo T."/>
            <person name="Kurisu F."/>
            <person name="Hirono Y."/>
            <person name="Nonaka K."/>
            <person name="Akiyama H."/>
            <person name="Itoh T."/>
            <person name="Takami H."/>
        </authorList>
    </citation>
    <scope>NUCLEOTIDE SEQUENCE [LARGE SCALE GENOMIC DNA]</scope>
    <source>
        <strain evidence="5 6">TAO100</strain>
    </source>
</reference>
<dbReference type="GO" id="GO:0005524">
    <property type="term" value="F:ATP binding"/>
    <property type="evidence" value="ECO:0007669"/>
    <property type="project" value="UniProtKB-KW"/>
</dbReference>
<gene>
    <name evidence="5" type="ORF">TAO_0211</name>
</gene>
<dbReference type="InterPro" id="IPR003593">
    <property type="entry name" value="AAA+_ATPase"/>
</dbReference>
<evidence type="ECO:0000313" key="5">
    <source>
        <dbReference type="EMBL" id="BAW79581.1"/>
    </source>
</evidence>
<dbReference type="AlphaFoldDB" id="A0A1Q2SKB0"/>
<proteinExistence type="predicted"/>
<dbReference type="KEGG" id="ntt:TAO_0211"/>
<evidence type="ECO:0000259" key="4">
    <source>
        <dbReference type="PROSITE" id="PS50893"/>
    </source>
</evidence>
<protein>
    <submittedName>
        <fullName evidence="5">ABC transporter ATP binding protein</fullName>
    </submittedName>
</protein>
<dbReference type="InterPro" id="IPR003439">
    <property type="entry name" value="ABC_transporter-like_ATP-bd"/>
</dbReference>
<dbReference type="OrthoDB" id="9802264at2"/>
<sequence>MLKTLEPIVEIQNLDTRFGSTLIHKNINLKVYKSEIFAIVGGSGSGKSTLLREIAMLIFPAAGSIRIFGESLQEINEAQTSRLRTRFAMMFQQGALFSSFTVLQNVTFPLQEHTQLSPQFITELALQKIELVGLPLEAAFKYPRELSGGMIKRAAVARALALDPDLLLLDEPSSGLDPISAAALDKLILDLRGSLNLTVILVTHDLDSLWRVADRVAFLGEKTLLGLDTVAALAHSDNPLIKAYFGGPRGHLAEESIWAQK</sequence>
<organism evidence="5 6">
    <name type="scientific">Candidatus Nitrosoglobus terrae</name>
    <dbReference type="NCBI Taxonomy" id="1630141"/>
    <lineage>
        <taxon>Bacteria</taxon>
        <taxon>Pseudomonadati</taxon>
        <taxon>Pseudomonadota</taxon>
        <taxon>Gammaproteobacteria</taxon>
        <taxon>Chromatiales</taxon>
        <taxon>Chromatiaceae</taxon>
        <taxon>Candidatus Nitrosoglobus</taxon>
    </lineage>
</organism>
<dbReference type="PANTHER" id="PTHR43023:SF3">
    <property type="entry name" value="PROTEIN TRIGALACTOSYLDIACYLGLYCEROL 3, CHLOROPLASTIC"/>
    <property type="match status" value="1"/>
</dbReference>
<dbReference type="InterPro" id="IPR027417">
    <property type="entry name" value="P-loop_NTPase"/>
</dbReference>
<dbReference type="InterPro" id="IPR017871">
    <property type="entry name" value="ABC_transporter-like_CS"/>
</dbReference>
<evidence type="ECO:0000256" key="2">
    <source>
        <dbReference type="ARBA" id="ARBA00022741"/>
    </source>
</evidence>
<keyword evidence="6" id="KW-1185">Reference proteome</keyword>
<evidence type="ECO:0000256" key="3">
    <source>
        <dbReference type="ARBA" id="ARBA00022840"/>
    </source>
</evidence>
<evidence type="ECO:0000256" key="1">
    <source>
        <dbReference type="ARBA" id="ARBA00022448"/>
    </source>
</evidence>
<feature type="domain" description="ABC transporter" evidence="4">
    <location>
        <begin position="9"/>
        <end position="246"/>
    </location>
</feature>
<dbReference type="GO" id="GO:0016887">
    <property type="term" value="F:ATP hydrolysis activity"/>
    <property type="evidence" value="ECO:0007669"/>
    <property type="project" value="InterPro"/>
</dbReference>
<dbReference type="Gene3D" id="3.40.50.300">
    <property type="entry name" value="P-loop containing nucleotide triphosphate hydrolases"/>
    <property type="match status" value="1"/>
</dbReference>
<name>A0A1Q2SKB0_9GAMM</name>
<dbReference type="PROSITE" id="PS50893">
    <property type="entry name" value="ABC_TRANSPORTER_2"/>
    <property type="match status" value="1"/>
</dbReference>
<keyword evidence="2" id="KW-0547">Nucleotide-binding</keyword>
<dbReference type="Proteomes" id="UP000243679">
    <property type="component" value="Chromosome"/>
</dbReference>
<dbReference type="RefSeq" id="WP_096526228.1">
    <property type="nucleotide sequence ID" value="NZ_AP014836.1"/>
</dbReference>
<evidence type="ECO:0000313" key="6">
    <source>
        <dbReference type="Proteomes" id="UP000243679"/>
    </source>
</evidence>
<accession>A0A1Q2SKB0</accession>
<dbReference type="EMBL" id="AP014836">
    <property type="protein sequence ID" value="BAW79581.1"/>
    <property type="molecule type" value="Genomic_DNA"/>
</dbReference>
<dbReference type="SMART" id="SM00382">
    <property type="entry name" value="AAA"/>
    <property type="match status" value="1"/>
</dbReference>
<dbReference type="PROSITE" id="PS00211">
    <property type="entry name" value="ABC_TRANSPORTER_1"/>
    <property type="match status" value="1"/>
</dbReference>
<dbReference type="PANTHER" id="PTHR43023">
    <property type="entry name" value="PROTEIN TRIGALACTOSYLDIACYLGLYCEROL 3, CHLOROPLASTIC"/>
    <property type="match status" value="1"/>
</dbReference>
<keyword evidence="1" id="KW-0813">Transport</keyword>
<keyword evidence="3" id="KW-0067">ATP-binding</keyword>
<dbReference type="SUPFAM" id="SSF52540">
    <property type="entry name" value="P-loop containing nucleoside triphosphate hydrolases"/>
    <property type="match status" value="1"/>
</dbReference>